<name>A0ABZ0CTB5_9BURK</name>
<protein>
    <submittedName>
        <fullName evidence="2">Diguanylate cyclase</fullName>
    </submittedName>
</protein>
<feature type="transmembrane region" description="Helical" evidence="1">
    <location>
        <begin position="113"/>
        <end position="133"/>
    </location>
</feature>
<proteinExistence type="predicted"/>
<feature type="transmembrane region" description="Helical" evidence="1">
    <location>
        <begin position="153"/>
        <end position="172"/>
    </location>
</feature>
<reference evidence="2 3" key="1">
    <citation type="submission" date="2023-10" db="EMBL/GenBank/DDBJ databases">
        <title>Bacteria for the degradation of biodegradable plastic PBAT(Polybutylene adipate terephthalate).</title>
        <authorList>
            <person name="Weon H.-Y."/>
            <person name="Yeon J."/>
        </authorList>
    </citation>
    <scope>NUCLEOTIDE SEQUENCE [LARGE SCALE GENOMIC DNA]</scope>
    <source>
        <strain evidence="2 3">SBD 7-3</strain>
    </source>
</reference>
<gene>
    <name evidence="2" type="ORF">RXV79_25350</name>
</gene>
<dbReference type="Proteomes" id="UP001303946">
    <property type="component" value="Chromosome"/>
</dbReference>
<feature type="transmembrane region" description="Helical" evidence="1">
    <location>
        <begin position="12"/>
        <end position="30"/>
    </location>
</feature>
<sequence length="192" mass="21050">MDATAHLLERLLLGALLPVWMLAGFADWACHRRERIESSAGWKESALHLLMIGELGVAVLLLLWCEVTATVLLLALAACVLHEITLWVDLTYASARRVIPPIEQWVHGLQMGLPWLALLTLCIAYRGQSLAILGLGPETADWALRLRDPPVPTAAKAAVLVGAAMLVLLPFLQEFQRCRALRPASPPSGRTR</sequence>
<keyword evidence="1" id="KW-1133">Transmembrane helix</keyword>
<organism evidence="2 3">
    <name type="scientific">Piscinibacter gummiphilus</name>
    <dbReference type="NCBI Taxonomy" id="946333"/>
    <lineage>
        <taxon>Bacteria</taxon>
        <taxon>Pseudomonadati</taxon>
        <taxon>Pseudomonadota</taxon>
        <taxon>Betaproteobacteria</taxon>
        <taxon>Burkholderiales</taxon>
        <taxon>Sphaerotilaceae</taxon>
        <taxon>Piscinibacter</taxon>
    </lineage>
</organism>
<evidence type="ECO:0000256" key="1">
    <source>
        <dbReference type="SAM" id="Phobius"/>
    </source>
</evidence>
<accession>A0ABZ0CTB5</accession>
<keyword evidence="1" id="KW-0812">Transmembrane</keyword>
<dbReference type="EMBL" id="CP136336">
    <property type="protein sequence ID" value="WOB08215.1"/>
    <property type="molecule type" value="Genomic_DNA"/>
</dbReference>
<evidence type="ECO:0000313" key="3">
    <source>
        <dbReference type="Proteomes" id="UP001303946"/>
    </source>
</evidence>
<evidence type="ECO:0000313" key="2">
    <source>
        <dbReference type="EMBL" id="WOB08215.1"/>
    </source>
</evidence>
<keyword evidence="3" id="KW-1185">Reference proteome</keyword>
<dbReference type="RefSeq" id="WP_316700915.1">
    <property type="nucleotide sequence ID" value="NZ_CP136336.1"/>
</dbReference>
<keyword evidence="1" id="KW-0472">Membrane</keyword>